<protein>
    <submittedName>
        <fullName evidence="2">Uncharacterized protein</fullName>
    </submittedName>
</protein>
<reference evidence="2" key="1">
    <citation type="submission" date="2023-03" db="EMBL/GenBank/DDBJ databases">
        <title>Massive genome expansion in bonnet fungi (Mycena s.s.) driven by repeated elements and novel gene families across ecological guilds.</title>
        <authorList>
            <consortium name="Lawrence Berkeley National Laboratory"/>
            <person name="Harder C.B."/>
            <person name="Miyauchi S."/>
            <person name="Viragh M."/>
            <person name="Kuo A."/>
            <person name="Thoen E."/>
            <person name="Andreopoulos B."/>
            <person name="Lu D."/>
            <person name="Skrede I."/>
            <person name="Drula E."/>
            <person name="Henrissat B."/>
            <person name="Morin E."/>
            <person name="Kohler A."/>
            <person name="Barry K."/>
            <person name="LaButti K."/>
            <person name="Morin E."/>
            <person name="Salamov A."/>
            <person name="Lipzen A."/>
            <person name="Mereny Z."/>
            <person name="Hegedus B."/>
            <person name="Baldrian P."/>
            <person name="Stursova M."/>
            <person name="Weitz H."/>
            <person name="Taylor A."/>
            <person name="Grigoriev I.V."/>
            <person name="Nagy L.G."/>
            <person name="Martin F."/>
            <person name="Kauserud H."/>
        </authorList>
    </citation>
    <scope>NUCLEOTIDE SEQUENCE</scope>
    <source>
        <strain evidence="2">CBHHK067</strain>
    </source>
</reference>
<dbReference type="EMBL" id="JARKIE010000056">
    <property type="protein sequence ID" value="KAJ7691769.1"/>
    <property type="molecule type" value="Genomic_DNA"/>
</dbReference>
<keyword evidence="3" id="KW-1185">Reference proteome</keyword>
<dbReference type="AlphaFoldDB" id="A0AAD7GJA5"/>
<accession>A0AAD7GJA5</accession>
<keyword evidence="1" id="KW-0732">Signal</keyword>
<organism evidence="2 3">
    <name type="scientific">Mycena rosella</name>
    <name type="common">Pink bonnet</name>
    <name type="synonym">Agaricus rosellus</name>
    <dbReference type="NCBI Taxonomy" id="1033263"/>
    <lineage>
        <taxon>Eukaryota</taxon>
        <taxon>Fungi</taxon>
        <taxon>Dikarya</taxon>
        <taxon>Basidiomycota</taxon>
        <taxon>Agaricomycotina</taxon>
        <taxon>Agaricomycetes</taxon>
        <taxon>Agaricomycetidae</taxon>
        <taxon>Agaricales</taxon>
        <taxon>Marasmiineae</taxon>
        <taxon>Mycenaceae</taxon>
        <taxon>Mycena</taxon>
    </lineage>
</organism>
<dbReference type="Proteomes" id="UP001221757">
    <property type="component" value="Unassembled WGS sequence"/>
</dbReference>
<evidence type="ECO:0000313" key="2">
    <source>
        <dbReference type="EMBL" id="KAJ7691769.1"/>
    </source>
</evidence>
<feature type="signal peptide" evidence="1">
    <location>
        <begin position="1"/>
        <end position="20"/>
    </location>
</feature>
<proteinExistence type="predicted"/>
<name>A0AAD7GJA5_MYCRO</name>
<comment type="caution">
    <text evidence="2">The sequence shown here is derived from an EMBL/GenBank/DDBJ whole genome shotgun (WGS) entry which is preliminary data.</text>
</comment>
<gene>
    <name evidence="2" type="ORF">B0H17DRAFT_1010882</name>
</gene>
<evidence type="ECO:0000313" key="3">
    <source>
        <dbReference type="Proteomes" id="UP001221757"/>
    </source>
</evidence>
<evidence type="ECO:0000256" key="1">
    <source>
        <dbReference type="SAM" id="SignalP"/>
    </source>
</evidence>
<feature type="chain" id="PRO_5042042502" evidence="1">
    <location>
        <begin position="21"/>
        <end position="243"/>
    </location>
</feature>
<sequence length="243" mass="26313">MLLSLISILALLATPLRVTACEDECPVGITNALVANYQRPVKCVTEKIGQKIINKLGLVAQDSTTLSPDSLLAPMMKAYRNTSYTDLNTNIFPGFFHGKCQVDGVDPVGCPNPDCPVVCGTPGSIVHFFSTFSQIGYNTTSDSLMSCVSPHSASYSALEKSVAAHLPKSEMGPGPQILRFRRSLVFANDEPSVSSIANRENFVSVLRSILEQIPMALEDCCGGLDRPLCLWERALKTLILSYP</sequence>